<feature type="transmembrane region" description="Helical" evidence="1">
    <location>
        <begin position="259"/>
        <end position="276"/>
    </location>
</feature>
<proteinExistence type="predicted"/>
<reference evidence="2 3" key="1">
    <citation type="submission" date="2020-08" db="EMBL/GenBank/DDBJ databases">
        <title>Croceimicrobium hydrocarbonivorans gen. nov., sp. nov., a novel marine bacterium isolated from a bacterial consortium that degrades polyethylene terephthalate.</title>
        <authorList>
            <person name="Liu R."/>
        </authorList>
    </citation>
    <scope>NUCLEOTIDE SEQUENCE [LARGE SCALE GENOMIC DNA]</scope>
    <source>
        <strain evidence="2 3">A20-9</strain>
    </source>
</reference>
<name>A0A7H0VHB7_9FLAO</name>
<keyword evidence="1" id="KW-1133">Transmembrane helix</keyword>
<dbReference type="Proteomes" id="UP000516305">
    <property type="component" value="Chromosome"/>
</dbReference>
<dbReference type="EMBL" id="CP060139">
    <property type="protein sequence ID" value="QNR25115.1"/>
    <property type="molecule type" value="Genomic_DNA"/>
</dbReference>
<dbReference type="AlphaFoldDB" id="A0A7H0VHB7"/>
<keyword evidence="3" id="KW-1185">Reference proteome</keyword>
<gene>
    <name evidence="2" type="ORF">H4K34_04560</name>
</gene>
<sequence>MAGERLPASLPADKQGFRYVASLGFGRPAYISLRTGRQNNFEWKISEAKPQVDLCKPFAYIEMKERSKVLILLLIGFMVSNAYGTIQTSEYLVIGTDTIMIEEYPLNIKINQDTTLLTRGQKKNADGSFSMCISSGCWRGYIGTWTLINDSLFLINLVPPCELKRNEENPLAIEKLFKNSITSIGVFASWVNDTLNTRCIMLPCDKVAFHFIISNGVVTNKFETINKDWLERHPEYQKPSENEIESETENIELDNSNQYAWYLLIAGIILVILLINKRRLIKAKKS</sequence>
<protein>
    <submittedName>
        <fullName evidence="2">Uncharacterized protein</fullName>
    </submittedName>
</protein>
<dbReference type="KEGG" id="chyd:H4K34_04560"/>
<evidence type="ECO:0000313" key="2">
    <source>
        <dbReference type="EMBL" id="QNR25115.1"/>
    </source>
</evidence>
<evidence type="ECO:0000256" key="1">
    <source>
        <dbReference type="SAM" id="Phobius"/>
    </source>
</evidence>
<keyword evidence="1" id="KW-0472">Membrane</keyword>
<accession>A0A7H0VHB7</accession>
<keyword evidence="1" id="KW-0812">Transmembrane</keyword>
<organism evidence="2 3">
    <name type="scientific">Croceimicrobium hydrocarbonivorans</name>
    <dbReference type="NCBI Taxonomy" id="2761580"/>
    <lineage>
        <taxon>Bacteria</taxon>
        <taxon>Pseudomonadati</taxon>
        <taxon>Bacteroidota</taxon>
        <taxon>Flavobacteriia</taxon>
        <taxon>Flavobacteriales</taxon>
        <taxon>Owenweeksiaceae</taxon>
        <taxon>Croceimicrobium</taxon>
    </lineage>
</organism>
<evidence type="ECO:0000313" key="3">
    <source>
        <dbReference type="Proteomes" id="UP000516305"/>
    </source>
</evidence>
<dbReference type="RefSeq" id="WP_210759640.1">
    <property type="nucleotide sequence ID" value="NZ_CP060139.1"/>
</dbReference>